<dbReference type="Proteomes" id="UP001549110">
    <property type="component" value="Unassembled WGS sequence"/>
</dbReference>
<dbReference type="EMBL" id="JBEPLU010000002">
    <property type="protein sequence ID" value="MET3528033.1"/>
    <property type="molecule type" value="Genomic_DNA"/>
</dbReference>
<protein>
    <recommendedName>
        <fullName evidence="3">Mechanosensitive ion channel family protein</fullName>
    </recommendedName>
</protein>
<keyword evidence="2" id="KW-1185">Reference proteome</keyword>
<name>A0ABV2ELU4_9CAUL</name>
<dbReference type="InterPro" id="IPR030192">
    <property type="entry name" value="YbdG"/>
</dbReference>
<evidence type="ECO:0000313" key="2">
    <source>
        <dbReference type="Proteomes" id="UP001549110"/>
    </source>
</evidence>
<evidence type="ECO:0008006" key="3">
    <source>
        <dbReference type="Google" id="ProtNLM"/>
    </source>
</evidence>
<dbReference type="PANTHER" id="PTHR30414">
    <property type="entry name" value="MINICONDUCTANCE MECHANOSENSITIVE CHANNEL YBDG"/>
    <property type="match status" value="1"/>
</dbReference>
<sequence>MLAYLKSLPDISKDMTLIVRRLAPTEAGLPLEIYCFTATTAWADYEQIQGDIFDHLIATMPAFSLRLFQRPSGLDLSGLGAKHLQDLRLAR</sequence>
<dbReference type="PANTHER" id="PTHR30414:SF0">
    <property type="entry name" value="MINICONDUCTANCE MECHANOSENSITIVE CHANNEL YBDG"/>
    <property type="match status" value="1"/>
</dbReference>
<evidence type="ECO:0000313" key="1">
    <source>
        <dbReference type="EMBL" id="MET3528033.1"/>
    </source>
</evidence>
<gene>
    <name evidence="1" type="ORF">ABID41_003151</name>
</gene>
<comment type="caution">
    <text evidence="1">The sequence shown here is derived from an EMBL/GenBank/DDBJ whole genome shotgun (WGS) entry which is preliminary data.</text>
</comment>
<accession>A0ABV2ELU4</accession>
<proteinExistence type="predicted"/>
<reference evidence="1 2" key="1">
    <citation type="submission" date="2024-06" db="EMBL/GenBank/DDBJ databases">
        <title>Genomic Encyclopedia of Type Strains, Phase IV (KMG-IV): sequencing the most valuable type-strain genomes for metagenomic binning, comparative biology and taxonomic classification.</title>
        <authorList>
            <person name="Goeker M."/>
        </authorList>
    </citation>
    <scope>NUCLEOTIDE SEQUENCE [LARGE SCALE GENOMIC DNA]</scope>
    <source>
        <strain evidence="1 2">DSM 17809</strain>
    </source>
</reference>
<organism evidence="1 2">
    <name type="scientific">Phenylobacterium koreense</name>
    <dbReference type="NCBI Taxonomy" id="266125"/>
    <lineage>
        <taxon>Bacteria</taxon>
        <taxon>Pseudomonadati</taxon>
        <taxon>Pseudomonadota</taxon>
        <taxon>Alphaproteobacteria</taxon>
        <taxon>Caulobacterales</taxon>
        <taxon>Caulobacteraceae</taxon>
        <taxon>Phenylobacterium</taxon>
    </lineage>
</organism>
<dbReference type="RefSeq" id="WP_354298030.1">
    <property type="nucleotide sequence ID" value="NZ_JBEPLU010000002.1"/>
</dbReference>